<proteinExistence type="predicted"/>
<keyword evidence="3" id="KW-1185">Reference proteome</keyword>
<reference evidence="2 3" key="1">
    <citation type="submission" date="2019-05" db="EMBL/GenBank/DDBJ databases">
        <title>Draft Whole-Genome sequence of the green sulfur bacterium Prosthecochloris vibrioformis DSM 260.</title>
        <authorList>
            <person name="Meyer T.E."/>
            <person name="Kyndt J.A."/>
        </authorList>
    </citation>
    <scope>NUCLEOTIDE SEQUENCE [LARGE SCALE GENOMIC DNA]</scope>
    <source>
        <strain evidence="2 3">DSM 260</strain>
    </source>
</reference>
<evidence type="ECO:0000313" key="3">
    <source>
        <dbReference type="Proteomes" id="UP000309544"/>
    </source>
</evidence>
<dbReference type="InterPro" id="IPR036388">
    <property type="entry name" value="WH-like_DNA-bd_sf"/>
</dbReference>
<dbReference type="EMBL" id="VDCI01000002">
    <property type="protein sequence ID" value="TNJ37237.1"/>
    <property type="molecule type" value="Genomic_DNA"/>
</dbReference>
<dbReference type="AlphaFoldDB" id="A0A5C4S269"/>
<dbReference type="InterPro" id="IPR015102">
    <property type="entry name" value="Tscrpt_reg_HTH_FeoC"/>
</dbReference>
<organism evidence="2 3">
    <name type="scientific">Prosthecochloris vibrioformis</name>
    <name type="common">Chlorobium vibrioforme</name>
    <dbReference type="NCBI Taxonomy" id="1098"/>
    <lineage>
        <taxon>Bacteria</taxon>
        <taxon>Pseudomonadati</taxon>
        <taxon>Chlorobiota</taxon>
        <taxon>Chlorobiia</taxon>
        <taxon>Chlorobiales</taxon>
        <taxon>Chlorobiaceae</taxon>
        <taxon>Prosthecochloris</taxon>
    </lineage>
</organism>
<dbReference type="InterPro" id="IPR036390">
    <property type="entry name" value="WH_DNA-bd_sf"/>
</dbReference>
<gene>
    <name evidence="2" type="ORF">FGF68_03165</name>
</gene>
<comment type="caution">
    <text evidence="2">The sequence shown here is derived from an EMBL/GenBank/DDBJ whole genome shotgun (WGS) entry which is preliminary data.</text>
</comment>
<dbReference type="Proteomes" id="UP000309544">
    <property type="component" value="Unassembled WGS sequence"/>
</dbReference>
<dbReference type="RefSeq" id="WP_139626247.1">
    <property type="nucleotide sequence ID" value="NZ_VDCI01000002.1"/>
</dbReference>
<dbReference type="SUPFAM" id="SSF46785">
    <property type="entry name" value="Winged helix' DNA-binding domain"/>
    <property type="match status" value="1"/>
</dbReference>
<accession>A0A5C4S269</accession>
<dbReference type="Gene3D" id="1.10.10.10">
    <property type="entry name" value="Winged helix-like DNA-binding domain superfamily/Winged helix DNA-binding domain"/>
    <property type="match status" value="1"/>
</dbReference>
<protein>
    <recommendedName>
        <fullName evidence="1">Transcriptional regulator HTH-type FeoC domain-containing protein</fullName>
    </recommendedName>
</protein>
<evidence type="ECO:0000259" key="1">
    <source>
        <dbReference type="Pfam" id="PF09012"/>
    </source>
</evidence>
<name>A0A5C4S269_PROVB</name>
<evidence type="ECO:0000313" key="2">
    <source>
        <dbReference type="EMBL" id="TNJ37237.1"/>
    </source>
</evidence>
<dbReference type="Pfam" id="PF09012">
    <property type="entry name" value="FeoC"/>
    <property type="match status" value="1"/>
</dbReference>
<sequence length="80" mass="9033">MTLSDIKQHLSANGPATMSGLCTTFKTTKDTIEPLLEQWIRKGRITQLQQEEHTCNSAGSCSCCNDHKEMKTWYAWRGNA</sequence>
<feature type="domain" description="Transcriptional regulator HTH-type FeoC" evidence="1">
    <location>
        <begin position="2"/>
        <end position="74"/>
    </location>
</feature>